<keyword evidence="3 5" id="KW-0378">Hydrolase</keyword>
<evidence type="ECO:0000256" key="7">
    <source>
        <dbReference type="SAM" id="MobiDB-lite"/>
    </source>
</evidence>
<dbReference type="Gene3D" id="3.30.70.80">
    <property type="entry name" value="Peptidase S8 propeptide/proteinase inhibitor I9"/>
    <property type="match status" value="1"/>
</dbReference>
<dbReference type="RefSeq" id="WP_121392955.1">
    <property type="nucleotide sequence ID" value="NZ_RCDD01000004.1"/>
</dbReference>
<dbReference type="InterPro" id="IPR023827">
    <property type="entry name" value="Peptidase_S8_Asp-AS"/>
</dbReference>
<dbReference type="PROSITE" id="PS51318">
    <property type="entry name" value="TAT"/>
    <property type="match status" value="1"/>
</dbReference>
<evidence type="ECO:0000313" key="12">
    <source>
        <dbReference type="Proteomes" id="UP000282454"/>
    </source>
</evidence>
<dbReference type="SUPFAM" id="SSF52743">
    <property type="entry name" value="Subtilisin-like"/>
    <property type="match status" value="1"/>
</dbReference>
<accession>A0A421AZ65</accession>
<dbReference type="PRINTS" id="PR00723">
    <property type="entry name" value="SUBTILISIN"/>
</dbReference>
<evidence type="ECO:0000256" key="5">
    <source>
        <dbReference type="PROSITE-ProRule" id="PRU01240"/>
    </source>
</evidence>
<evidence type="ECO:0000256" key="6">
    <source>
        <dbReference type="RuleBase" id="RU003355"/>
    </source>
</evidence>
<dbReference type="AlphaFoldDB" id="A0A421AZ65"/>
<dbReference type="InterPro" id="IPR015500">
    <property type="entry name" value="Peptidase_S8_subtilisin-rel"/>
</dbReference>
<dbReference type="InterPro" id="IPR050131">
    <property type="entry name" value="Peptidase_S8_subtilisin-like"/>
</dbReference>
<evidence type="ECO:0000313" key="11">
    <source>
        <dbReference type="EMBL" id="RLK55116.1"/>
    </source>
</evidence>
<name>A0A421AZ65_9PSEU</name>
<feature type="active site" description="Charge relay system" evidence="5">
    <location>
        <position position="348"/>
    </location>
</feature>
<dbReference type="InterPro" id="IPR006311">
    <property type="entry name" value="TAT_signal"/>
</dbReference>
<evidence type="ECO:0000259" key="10">
    <source>
        <dbReference type="Pfam" id="PF05922"/>
    </source>
</evidence>
<feature type="compositionally biased region" description="Polar residues" evidence="7">
    <location>
        <begin position="384"/>
        <end position="394"/>
    </location>
</feature>
<dbReference type="CDD" id="cd04077">
    <property type="entry name" value="Peptidases_S8_PCSK9_ProteinaseK_like"/>
    <property type="match status" value="1"/>
</dbReference>
<proteinExistence type="inferred from homology"/>
<dbReference type="PROSITE" id="PS00138">
    <property type="entry name" value="SUBTILASE_SER"/>
    <property type="match status" value="1"/>
</dbReference>
<feature type="signal peptide" evidence="8">
    <location>
        <begin position="1"/>
        <end position="35"/>
    </location>
</feature>
<evidence type="ECO:0000256" key="8">
    <source>
        <dbReference type="SAM" id="SignalP"/>
    </source>
</evidence>
<keyword evidence="8" id="KW-0732">Signal</keyword>
<dbReference type="PROSITE" id="PS51892">
    <property type="entry name" value="SUBTILASE"/>
    <property type="match status" value="1"/>
</dbReference>
<evidence type="ECO:0000256" key="4">
    <source>
        <dbReference type="ARBA" id="ARBA00022825"/>
    </source>
</evidence>
<dbReference type="Pfam" id="PF05922">
    <property type="entry name" value="Inhibitor_I9"/>
    <property type="match status" value="1"/>
</dbReference>
<evidence type="ECO:0000256" key="1">
    <source>
        <dbReference type="ARBA" id="ARBA00011073"/>
    </source>
</evidence>
<reference evidence="11 12" key="1">
    <citation type="submission" date="2018-10" db="EMBL/GenBank/DDBJ databases">
        <title>Genomic Encyclopedia of Archaeal and Bacterial Type Strains, Phase II (KMG-II): from individual species to whole genera.</title>
        <authorList>
            <person name="Goeker M."/>
        </authorList>
    </citation>
    <scope>NUCLEOTIDE SEQUENCE [LARGE SCALE GENOMIC DNA]</scope>
    <source>
        <strain evidence="11 12">DSM 45657</strain>
    </source>
</reference>
<dbReference type="PROSITE" id="PS00137">
    <property type="entry name" value="SUBTILASE_HIS"/>
    <property type="match status" value="1"/>
</dbReference>
<evidence type="ECO:0000256" key="2">
    <source>
        <dbReference type="ARBA" id="ARBA00022670"/>
    </source>
</evidence>
<keyword evidence="12" id="KW-1185">Reference proteome</keyword>
<dbReference type="EMBL" id="RCDD01000004">
    <property type="protein sequence ID" value="RLK55116.1"/>
    <property type="molecule type" value="Genomic_DNA"/>
</dbReference>
<dbReference type="Pfam" id="PF00082">
    <property type="entry name" value="Peptidase_S8"/>
    <property type="match status" value="1"/>
</dbReference>
<gene>
    <name evidence="11" type="ORF">CLV68_4595</name>
</gene>
<feature type="active site" description="Charge relay system" evidence="5">
    <location>
        <position position="196"/>
    </location>
</feature>
<dbReference type="PANTHER" id="PTHR43806">
    <property type="entry name" value="PEPTIDASE S8"/>
    <property type="match status" value="1"/>
</dbReference>
<sequence length="402" mass="40139">MTTRREGRRGRLAAGFALVGAAAIAAVAITPTAQAAQGQVRYAGSAQAVADSYIVVLKDTALRGSGVSAQASTLASQYGATVHREYDTVLTGFSATMSAEQAAEIAADPKVAYVQANQRFHATGTQENPPSWGLDRIDQADLPLDDSYTYPGEAADVTAYVIDTGVNTAHQTFGGRASGGFDAIDNDDDPDDGNGHGTHVAGTIGGEEYGVAKGVKIVPVRVLDANGSGSTEGVVAGIEWVAENHSGASVANMSLGGPGDDALDQAVKGAVSAGVTFAVAAGNSSDNASGYSPARVAEAITVAASGEDDSQAQFSSYGSVVDIYAPGVGITSSWIGSTTATNKISGTSMATPHVTGAAALYLAENPSAGPAEVASALVGGASSGKITNPSSGTPNKLLHVGS</sequence>
<dbReference type="GO" id="GO:0006508">
    <property type="term" value="P:proteolysis"/>
    <property type="evidence" value="ECO:0007669"/>
    <property type="project" value="UniProtKB-KW"/>
</dbReference>
<organism evidence="11 12">
    <name type="scientific">Actinokineospora cianjurensis</name>
    <dbReference type="NCBI Taxonomy" id="585224"/>
    <lineage>
        <taxon>Bacteria</taxon>
        <taxon>Bacillati</taxon>
        <taxon>Actinomycetota</taxon>
        <taxon>Actinomycetes</taxon>
        <taxon>Pseudonocardiales</taxon>
        <taxon>Pseudonocardiaceae</taxon>
        <taxon>Actinokineospora</taxon>
    </lineage>
</organism>
<feature type="domain" description="Peptidase S8/S53" evidence="9">
    <location>
        <begin position="161"/>
        <end position="382"/>
    </location>
</feature>
<protein>
    <submittedName>
        <fullName evidence="11">Peptidase inhibitor I9</fullName>
    </submittedName>
</protein>
<dbReference type="InterPro" id="IPR034193">
    <property type="entry name" value="PCSK9_ProteinaseK-like"/>
</dbReference>
<dbReference type="InterPro" id="IPR036852">
    <property type="entry name" value="Peptidase_S8/S53_dom_sf"/>
</dbReference>
<dbReference type="OrthoDB" id="9766923at2"/>
<dbReference type="GO" id="GO:0005615">
    <property type="term" value="C:extracellular space"/>
    <property type="evidence" value="ECO:0007669"/>
    <property type="project" value="TreeGrafter"/>
</dbReference>
<feature type="domain" description="Inhibitor I9" evidence="10">
    <location>
        <begin position="52"/>
        <end position="121"/>
    </location>
</feature>
<feature type="chain" id="PRO_5019215192" evidence="8">
    <location>
        <begin position="36"/>
        <end position="402"/>
    </location>
</feature>
<dbReference type="PROSITE" id="PS00136">
    <property type="entry name" value="SUBTILASE_ASP"/>
    <property type="match status" value="1"/>
</dbReference>
<dbReference type="SUPFAM" id="SSF54897">
    <property type="entry name" value="Protease propeptides/inhibitors"/>
    <property type="match status" value="1"/>
</dbReference>
<dbReference type="Gene3D" id="3.40.50.200">
    <property type="entry name" value="Peptidase S8/S53 domain"/>
    <property type="match status" value="1"/>
</dbReference>
<dbReference type="InterPro" id="IPR023828">
    <property type="entry name" value="Peptidase_S8_Ser-AS"/>
</dbReference>
<keyword evidence="2 5" id="KW-0645">Protease</keyword>
<dbReference type="InterPro" id="IPR022398">
    <property type="entry name" value="Peptidase_S8_His-AS"/>
</dbReference>
<feature type="region of interest" description="Disordered" evidence="7">
    <location>
        <begin position="383"/>
        <end position="402"/>
    </location>
</feature>
<evidence type="ECO:0000256" key="3">
    <source>
        <dbReference type="ARBA" id="ARBA00022801"/>
    </source>
</evidence>
<evidence type="ECO:0000259" key="9">
    <source>
        <dbReference type="Pfam" id="PF00082"/>
    </source>
</evidence>
<dbReference type="InterPro" id="IPR000209">
    <property type="entry name" value="Peptidase_S8/S53_dom"/>
</dbReference>
<dbReference type="FunFam" id="3.40.50.200:FF:000014">
    <property type="entry name" value="Proteinase K"/>
    <property type="match status" value="1"/>
</dbReference>
<dbReference type="PANTHER" id="PTHR43806:SF11">
    <property type="entry name" value="CEREVISIN-RELATED"/>
    <property type="match status" value="1"/>
</dbReference>
<dbReference type="InterPro" id="IPR037045">
    <property type="entry name" value="S8pro/Inhibitor_I9_sf"/>
</dbReference>
<dbReference type="GO" id="GO:0004252">
    <property type="term" value="F:serine-type endopeptidase activity"/>
    <property type="evidence" value="ECO:0007669"/>
    <property type="project" value="UniProtKB-UniRule"/>
</dbReference>
<keyword evidence="4 5" id="KW-0720">Serine protease</keyword>
<feature type="active site" description="Charge relay system" evidence="5">
    <location>
        <position position="163"/>
    </location>
</feature>
<comment type="similarity">
    <text evidence="1 5 6">Belongs to the peptidase S8 family.</text>
</comment>
<dbReference type="Proteomes" id="UP000282454">
    <property type="component" value="Unassembled WGS sequence"/>
</dbReference>
<dbReference type="InterPro" id="IPR010259">
    <property type="entry name" value="S8pro/Inhibitor_I9"/>
</dbReference>
<comment type="caution">
    <text evidence="11">The sequence shown here is derived from an EMBL/GenBank/DDBJ whole genome shotgun (WGS) entry which is preliminary data.</text>
</comment>